<organism evidence="2 3">
    <name type="scientific">Xenopus laevis</name>
    <name type="common">African clawed frog</name>
    <dbReference type="NCBI Taxonomy" id="8355"/>
    <lineage>
        <taxon>Eukaryota</taxon>
        <taxon>Metazoa</taxon>
        <taxon>Chordata</taxon>
        <taxon>Craniata</taxon>
        <taxon>Vertebrata</taxon>
        <taxon>Euteleostomi</taxon>
        <taxon>Amphibia</taxon>
        <taxon>Batrachia</taxon>
        <taxon>Anura</taxon>
        <taxon>Pipoidea</taxon>
        <taxon>Pipidae</taxon>
        <taxon>Xenopodinae</taxon>
        <taxon>Xenopus</taxon>
        <taxon>Xenopus</taxon>
    </lineage>
</organism>
<keyword evidence="1" id="KW-0732">Signal</keyword>
<evidence type="ECO:0000256" key="1">
    <source>
        <dbReference type="SAM" id="SignalP"/>
    </source>
</evidence>
<accession>A0A974CJ61</accession>
<evidence type="ECO:0008006" key="4">
    <source>
        <dbReference type="Google" id="ProtNLM"/>
    </source>
</evidence>
<evidence type="ECO:0000313" key="3">
    <source>
        <dbReference type="Proteomes" id="UP000694892"/>
    </source>
</evidence>
<feature type="chain" id="PRO_5037814061" description="Secreted protein" evidence="1">
    <location>
        <begin position="17"/>
        <end position="75"/>
    </location>
</feature>
<proteinExistence type="predicted"/>
<evidence type="ECO:0000313" key="2">
    <source>
        <dbReference type="EMBL" id="OCT74257.1"/>
    </source>
</evidence>
<protein>
    <recommendedName>
        <fullName evidence="4">Secreted protein</fullName>
    </recommendedName>
</protein>
<sequence length="75" mass="9183">MLLALLWFHFLPLVLGLNVEIRWINCITIVHERSAQLYYNWPAFLWRQQENCMFLCTWLSIYVFRIKHISLKLNT</sequence>
<name>A0A974CJ61_XENLA</name>
<reference evidence="3" key="1">
    <citation type="journal article" date="2016" name="Nature">
        <title>Genome evolution in the allotetraploid frog Xenopus laevis.</title>
        <authorList>
            <person name="Session A.M."/>
            <person name="Uno Y."/>
            <person name="Kwon T."/>
            <person name="Chapman J.A."/>
            <person name="Toyoda A."/>
            <person name="Takahashi S."/>
            <person name="Fukui A."/>
            <person name="Hikosaka A."/>
            <person name="Suzuki A."/>
            <person name="Kondo M."/>
            <person name="van Heeringen S.J."/>
            <person name="Quigley I."/>
            <person name="Heinz S."/>
            <person name="Ogino H."/>
            <person name="Ochi H."/>
            <person name="Hellsten U."/>
            <person name="Lyons J.B."/>
            <person name="Simakov O."/>
            <person name="Putnam N."/>
            <person name="Stites J."/>
            <person name="Kuroki Y."/>
            <person name="Tanaka T."/>
            <person name="Michiue T."/>
            <person name="Watanabe M."/>
            <person name="Bogdanovic O."/>
            <person name="Lister R."/>
            <person name="Georgiou G."/>
            <person name="Paranjpe S.S."/>
            <person name="van Kruijsbergen I."/>
            <person name="Shu S."/>
            <person name="Carlson J."/>
            <person name="Kinoshita T."/>
            <person name="Ohta Y."/>
            <person name="Mawaribuchi S."/>
            <person name="Jenkins J."/>
            <person name="Grimwood J."/>
            <person name="Schmutz J."/>
            <person name="Mitros T."/>
            <person name="Mozaffari S.V."/>
            <person name="Suzuki Y."/>
            <person name="Haramoto Y."/>
            <person name="Yamamoto T.S."/>
            <person name="Takagi C."/>
            <person name="Heald R."/>
            <person name="Miller K."/>
            <person name="Haudenschild C."/>
            <person name="Kitzman J."/>
            <person name="Nakayama T."/>
            <person name="Izutsu Y."/>
            <person name="Robert J."/>
            <person name="Fortriede J."/>
            <person name="Burns K."/>
            <person name="Lotay V."/>
            <person name="Karimi K."/>
            <person name="Yasuoka Y."/>
            <person name="Dichmann D.S."/>
            <person name="Flajnik M.F."/>
            <person name="Houston D.W."/>
            <person name="Shendure J."/>
            <person name="DuPasquier L."/>
            <person name="Vize P.D."/>
            <person name="Zorn A.M."/>
            <person name="Ito M."/>
            <person name="Marcotte E.M."/>
            <person name="Wallingford J.B."/>
            <person name="Ito Y."/>
            <person name="Asashima M."/>
            <person name="Ueno N."/>
            <person name="Matsuda Y."/>
            <person name="Veenstra G.J."/>
            <person name="Fujiyama A."/>
            <person name="Harland R.M."/>
            <person name="Taira M."/>
            <person name="Rokhsar D.S."/>
        </authorList>
    </citation>
    <scope>NUCLEOTIDE SEQUENCE [LARGE SCALE GENOMIC DNA]</scope>
    <source>
        <strain evidence="3">J</strain>
    </source>
</reference>
<gene>
    <name evidence="2" type="ORF">XELAEV_18033215mg</name>
</gene>
<feature type="signal peptide" evidence="1">
    <location>
        <begin position="1"/>
        <end position="16"/>
    </location>
</feature>
<dbReference type="EMBL" id="CM004477">
    <property type="protein sequence ID" value="OCT74257.1"/>
    <property type="molecule type" value="Genomic_DNA"/>
</dbReference>
<dbReference type="AlphaFoldDB" id="A0A974CJ61"/>
<dbReference type="Proteomes" id="UP000694892">
    <property type="component" value="Chromosome 6S"/>
</dbReference>